<reference evidence="1" key="1">
    <citation type="journal article" date="2021" name="IMA Fungus">
        <title>Genomic characterization of three marine fungi, including Emericellopsis atlantica sp. nov. with signatures of a generalist lifestyle and marine biomass degradation.</title>
        <authorList>
            <person name="Hagestad O.C."/>
            <person name="Hou L."/>
            <person name="Andersen J.H."/>
            <person name="Hansen E.H."/>
            <person name="Altermark B."/>
            <person name="Li C."/>
            <person name="Kuhnert E."/>
            <person name="Cox R.J."/>
            <person name="Crous P.W."/>
            <person name="Spatafora J.W."/>
            <person name="Lail K."/>
            <person name="Amirebrahimi M."/>
            <person name="Lipzen A."/>
            <person name="Pangilinan J."/>
            <person name="Andreopoulos W."/>
            <person name="Hayes R.D."/>
            <person name="Ng V."/>
            <person name="Grigoriev I.V."/>
            <person name="Jackson S.A."/>
            <person name="Sutton T.D.S."/>
            <person name="Dobson A.D.W."/>
            <person name="Rama T."/>
        </authorList>
    </citation>
    <scope>NUCLEOTIDE SEQUENCE</scope>
    <source>
        <strain evidence="1">TRa3180A</strain>
    </source>
</reference>
<dbReference type="SUPFAM" id="SSF50129">
    <property type="entry name" value="GroES-like"/>
    <property type="match status" value="1"/>
</dbReference>
<dbReference type="Gene3D" id="3.90.180.10">
    <property type="entry name" value="Medium-chain alcohol dehydrogenases, catalytic domain"/>
    <property type="match status" value="1"/>
</dbReference>
<gene>
    <name evidence="1" type="ORF">BJ878DRAFT_416220</name>
</gene>
<dbReference type="OrthoDB" id="1879366at2759"/>
<dbReference type="EMBL" id="MU253793">
    <property type="protein sequence ID" value="KAG9246771.1"/>
    <property type="molecule type" value="Genomic_DNA"/>
</dbReference>
<sequence length="151" mass="15903">GDRVYVDPQPTCGTCHYFRQRRKSLCVNCCFRESISLSSQRVRRCAPATIRSTVRVHHIASPDFAALPPSIGFATASRLGYIGASFAGLKKAIVGPGKTLLINGATGISGYAAVAIALGLGCTKTSGIRRNKIHLAVVGDLSKSGRVVTVS</sequence>
<dbReference type="Gene3D" id="3.40.50.720">
    <property type="entry name" value="NAD(P)-binding Rossmann-like Domain"/>
    <property type="match status" value="1"/>
</dbReference>
<name>A0A9P7Z7M9_9HELO</name>
<dbReference type="InterPro" id="IPR011032">
    <property type="entry name" value="GroES-like_sf"/>
</dbReference>
<accession>A0A9P7Z7M9</accession>
<proteinExistence type="predicted"/>
<evidence type="ECO:0008006" key="3">
    <source>
        <dbReference type="Google" id="ProtNLM"/>
    </source>
</evidence>
<protein>
    <recommendedName>
        <fullName evidence="3">Alcohol dehydrogenase</fullName>
    </recommendedName>
</protein>
<keyword evidence="2" id="KW-1185">Reference proteome</keyword>
<comment type="caution">
    <text evidence="1">The sequence shown here is derived from an EMBL/GenBank/DDBJ whole genome shotgun (WGS) entry which is preliminary data.</text>
</comment>
<organism evidence="1 2">
    <name type="scientific">Calycina marina</name>
    <dbReference type="NCBI Taxonomy" id="1763456"/>
    <lineage>
        <taxon>Eukaryota</taxon>
        <taxon>Fungi</taxon>
        <taxon>Dikarya</taxon>
        <taxon>Ascomycota</taxon>
        <taxon>Pezizomycotina</taxon>
        <taxon>Leotiomycetes</taxon>
        <taxon>Helotiales</taxon>
        <taxon>Pezizellaceae</taxon>
        <taxon>Calycina</taxon>
    </lineage>
</organism>
<dbReference type="Proteomes" id="UP000887226">
    <property type="component" value="Unassembled WGS sequence"/>
</dbReference>
<dbReference type="AlphaFoldDB" id="A0A9P7Z7M9"/>
<evidence type="ECO:0000313" key="2">
    <source>
        <dbReference type="Proteomes" id="UP000887226"/>
    </source>
</evidence>
<feature type="non-terminal residue" evidence="1">
    <location>
        <position position="1"/>
    </location>
</feature>
<evidence type="ECO:0000313" key="1">
    <source>
        <dbReference type="EMBL" id="KAG9246771.1"/>
    </source>
</evidence>